<evidence type="ECO:0000313" key="2">
    <source>
        <dbReference type="Proteomes" id="UP000052230"/>
    </source>
</evidence>
<proteinExistence type="predicted"/>
<comment type="caution">
    <text evidence="1">The sequence shown here is derived from an EMBL/GenBank/DDBJ whole genome shotgun (WGS) entry which is preliminary data.</text>
</comment>
<accession>A0A0U5BPJ6</accession>
<keyword evidence="2" id="KW-1185">Reference proteome</keyword>
<sequence>MRPILAGQRIVRAALRDAARALRLILEMQGHAAAHAVSRRMSHASPSPNKRAGRRRHVMYRCCCRTDGTAPDAGTVHALRQR</sequence>
<dbReference type="EMBL" id="CCXZ01000013">
    <property type="protein sequence ID" value="CEG14464.1"/>
    <property type="molecule type" value="Genomic_DNA"/>
</dbReference>
<dbReference type="AlphaFoldDB" id="A0A0U5BPJ6"/>
<name>A0A0U5BPJ6_XANCI</name>
<gene>
    <name evidence="1" type="ORF">XAC3562_110150</name>
</gene>
<evidence type="ECO:0000313" key="1">
    <source>
        <dbReference type="EMBL" id="CEG14464.1"/>
    </source>
</evidence>
<reference evidence="1 2" key="1">
    <citation type="submission" date="2014-09" db="EMBL/GenBank/DDBJ databases">
        <authorList>
            <person name="Regsiter A."/>
        </authorList>
    </citation>
    <scope>NUCLEOTIDE SEQUENCE [LARGE SCALE GENOMIC DNA]</scope>
</reference>
<protein>
    <submittedName>
        <fullName evidence="1">Uncharacterized protein</fullName>
    </submittedName>
</protein>
<dbReference type="Proteomes" id="UP000052230">
    <property type="component" value="Unassembled WGS sequence"/>
</dbReference>
<organism evidence="1 2">
    <name type="scientific">Xanthomonas citri pv. citri</name>
    <dbReference type="NCBI Taxonomy" id="611301"/>
    <lineage>
        <taxon>Bacteria</taxon>
        <taxon>Pseudomonadati</taxon>
        <taxon>Pseudomonadota</taxon>
        <taxon>Gammaproteobacteria</taxon>
        <taxon>Lysobacterales</taxon>
        <taxon>Lysobacteraceae</taxon>
        <taxon>Xanthomonas</taxon>
    </lineage>
</organism>